<dbReference type="InterPro" id="IPR023393">
    <property type="entry name" value="START-like_dom_sf"/>
</dbReference>
<dbReference type="InterPro" id="IPR047137">
    <property type="entry name" value="ORF3"/>
</dbReference>
<dbReference type="RefSeq" id="WP_110671686.1">
    <property type="nucleotide sequence ID" value="NZ_PYBW01000083.1"/>
</dbReference>
<dbReference type="EMBL" id="PYBW01000083">
    <property type="protein sequence ID" value="PYC76383.1"/>
    <property type="molecule type" value="Genomic_DNA"/>
</dbReference>
<comment type="caution">
    <text evidence="2">The sequence shown here is derived from an EMBL/GenBank/DDBJ whole genome shotgun (WGS) entry which is preliminary data.</text>
</comment>
<feature type="domain" description="Coenzyme Q-binding protein COQ10 START" evidence="1">
    <location>
        <begin position="10"/>
        <end position="128"/>
    </location>
</feature>
<dbReference type="InterPro" id="IPR005031">
    <property type="entry name" value="COQ10_START"/>
</dbReference>
<proteinExistence type="predicted"/>
<dbReference type="OrthoDB" id="3695445at2"/>
<name>A0A2V4NLA7_9ACTN</name>
<protein>
    <submittedName>
        <fullName evidence="2">Cyclase</fullName>
    </submittedName>
</protein>
<dbReference type="PANTHER" id="PTHR33824:SF7">
    <property type="entry name" value="POLYKETIDE CYCLASE_DEHYDRASE AND LIPID TRANSPORT SUPERFAMILY PROTEIN"/>
    <property type="match status" value="1"/>
</dbReference>
<keyword evidence="3" id="KW-1185">Reference proteome</keyword>
<dbReference type="Pfam" id="PF03364">
    <property type="entry name" value="Polyketide_cyc"/>
    <property type="match status" value="1"/>
</dbReference>
<dbReference type="Gene3D" id="3.30.530.20">
    <property type="match status" value="1"/>
</dbReference>
<evidence type="ECO:0000259" key="1">
    <source>
        <dbReference type="Pfam" id="PF03364"/>
    </source>
</evidence>
<accession>A0A2V4NLA7</accession>
<evidence type="ECO:0000313" key="3">
    <source>
        <dbReference type="Proteomes" id="UP000248039"/>
    </source>
</evidence>
<evidence type="ECO:0000313" key="2">
    <source>
        <dbReference type="EMBL" id="PYC76383.1"/>
    </source>
</evidence>
<dbReference type="PANTHER" id="PTHR33824">
    <property type="entry name" value="POLYKETIDE CYCLASE/DEHYDRASE AND LIPID TRANSPORT SUPERFAMILY PROTEIN"/>
    <property type="match status" value="1"/>
</dbReference>
<organism evidence="2 3">
    <name type="scientific">Streptomyces tateyamensis</name>
    <dbReference type="NCBI Taxonomy" id="565073"/>
    <lineage>
        <taxon>Bacteria</taxon>
        <taxon>Bacillati</taxon>
        <taxon>Actinomycetota</taxon>
        <taxon>Actinomycetes</taxon>
        <taxon>Kitasatosporales</taxon>
        <taxon>Streptomycetaceae</taxon>
        <taxon>Streptomyces</taxon>
    </lineage>
</organism>
<sequence>MHTLEEQIDIDVPVQVAWEQLHRVQDYPRFVDGVRHAHSHGGHRAHLDIEVAGQERVFETAIKDLGGNQVMDWRTLDSAHLHGTVVLRELDTGSTQLQVRVEYEPEAVEDTFGGPHGFAQSGAIERTVRHDLVQFKALVEAERPLPGGP</sequence>
<dbReference type="Proteomes" id="UP000248039">
    <property type="component" value="Unassembled WGS sequence"/>
</dbReference>
<gene>
    <name evidence="2" type="ORF">C7C46_22335</name>
</gene>
<dbReference type="SUPFAM" id="SSF55961">
    <property type="entry name" value="Bet v1-like"/>
    <property type="match status" value="1"/>
</dbReference>
<dbReference type="AlphaFoldDB" id="A0A2V4NLA7"/>
<reference evidence="2 3" key="1">
    <citation type="submission" date="2018-03" db="EMBL/GenBank/DDBJ databases">
        <title>Bioinformatic expansion and discovery of thiopeptide antibiotics.</title>
        <authorList>
            <person name="Schwalen C.J."/>
            <person name="Hudson G.A."/>
            <person name="Mitchell D.A."/>
        </authorList>
    </citation>
    <scope>NUCLEOTIDE SEQUENCE [LARGE SCALE GENOMIC DNA]</scope>
    <source>
        <strain evidence="2 3">ATCC 21389</strain>
    </source>
</reference>